<keyword evidence="1" id="KW-0812">Transmembrane</keyword>
<keyword evidence="3" id="KW-1185">Reference proteome</keyword>
<name>A0AAX4P336_9CHLO</name>
<keyword evidence="1" id="KW-0472">Membrane</keyword>
<dbReference type="GO" id="GO:0016020">
    <property type="term" value="C:membrane"/>
    <property type="evidence" value="ECO:0007669"/>
    <property type="project" value="InterPro"/>
</dbReference>
<dbReference type="PANTHER" id="PTHR33219">
    <property type="entry name" value="YLMG HOMOLOG PROTEIN 2, CHLOROPLASTIC"/>
    <property type="match status" value="1"/>
</dbReference>
<organism evidence="2 3">
    <name type="scientific">Chloropicon roscoffensis</name>
    <dbReference type="NCBI Taxonomy" id="1461544"/>
    <lineage>
        <taxon>Eukaryota</taxon>
        <taxon>Viridiplantae</taxon>
        <taxon>Chlorophyta</taxon>
        <taxon>Chloropicophyceae</taxon>
        <taxon>Chloropicales</taxon>
        <taxon>Chloropicaceae</taxon>
        <taxon>Chloropicon</taxon>
    </lineage>
</organism>
<proteinExistence type="predicted"/>
<dbReference type="PANTHER" id="PTHR33219:SF14">
    <property type="entry name" value="PROTEIN COFACTOR ASSEMBLY OF COMPLEX C SUBUNIT B CCB3, CHLOROPLASTIC-RELATED"/>
    <property type="match status" value="1"/>
</dbReference>
<protein>
    <recommendedName>
        <fullName evidence="4">YggT family protein</fullName>
    </recommendedName>
</protein>
<sequence length="180" mass="19316">MATLGGARACGGAAVRARSAGFGQASTRRAGVVPVLPSRSRPATTTRAAAWREAWSRLVEDERLPGPEVRAEDLPKLGSQAGWRASAKTAAAPVAFALQATLFGTVLDVFYVAVLVRILTSWFPNLPPLLDPVVGLARSITEPVFQPFRQLIPPLRLGNSLVDISGIIVIFLINFLRRYA</sequence>
<dbReference type="EMBL" id="CP151502">
    <property type="protein sequence ID" value="WZN60324.1"/>
    <property type="molecule type" value="Genomic_DNA"/>
</dbReference>
<reference evidence="2 3" key="1">
    <citation type="submission" date="2024-03" db="EMBL/GenBank/DDBJ databases">
        <title>Complete genome sequence of the green alga Chloropicon roscoffensis RCC1871.</title>
        <authorList>
            <person name="Lemieux C."/>
            <person name="Pombert J.-F."/>
            <person name="Otis C."/>
            <person name="Turmel M."/>
        </authorList>
    </citation>
    <scope>NUCLEOTIDE SEQUENCE [LARGE SCALE GENOMIC DNA]</scope>
    <source>
        <strain evidence="2 3">RCC1871</strain>
    </source>
</reference>
<dbReference type="AlphaFoldDB" id="A0AAX4P336"/>
<keyword evidence="1" id="KW-1133">Transmembrane helix</keyword>
<feature type="transmembrane region" description="Helical" evidence="1">
    <location>
        <begin position="94"/>
        <end position="119"/>
    </location>
</feature>
<evidence type="ECO:0000313" key="3">
    <source>
        <dbReference type="Proteomes" id="UP001472866"/>
    </source>
</evidence>
<dbReference type="Pfam" id="PF02325">
    <property type="entry name" value="CCB3_YggT"/>
    <property type="match status" value="1"/>
</dbReference>
<evidence type="ECO:0000313" key="2">
    <source>
        <dbReference type="EMBL" id="WZN60324.1"/>
    </source>
</evidence>
<evidence type="ECO:0000256" key="1">
    <source>
        <dbReference type="SAM" id="Phobius"/>
    </source>
</evidence>
<gene>
    <name evidence="2" type="ORF">HKI87_02g18530</name>
</gene>
<dbReference type="Proteomes" id="UP001472866">
    <property type="component" value="Chromosome 02"/>
</dbReference>
<dbReference type="InterPro" id="IPR003425">
    <property type="entry name" value="CCB3/YggT"/>
</dbReference>
<feature type="transmembrane region" description="Helical" evidence="1">
    <location>
        <begin position="157"/>
        <end position="176"/>
    </location>
</feature>
<accession>A0AAX4P336</accession>
<evidence type="ECO:0008006" key="4">
    <source>
        <dbReference type="Google" id="ProtNLM"/>
    </source>
</evidence>